<sequence length="304" mass="35017">MMVISLRSESSCEEEHVGVLKGYCFRWSLASTSVVVHIARCFLTSGGAMLSFQSYISASRVKESQVSVSRFKAQQGIHRDQEEQFKVELFESIAKLNKLKEFSKSSYTETASVVGIVRREYKKGSQVSEAQILCYSKGVSRVVTESFYIENLLNRVELSGVFCWSKQRRRVMFRFKVHTDWCRGKLQDKHDDSVSTRVSRKHRFSFQVMESAKGRSMKKFGMTKGCEVLRKALKKTLIEDWELSRLELGLQGSKEQRQESLQEYEAEKVISQDIARRCRGCRKVQGVAEVEQVCLITGEKLKRR</sequence>
<gene>
    <name evidence="2" type="ORF">F2Q68_00009275</name>
    <name evidence="1" type="ORF">F2Q70_00016300</name>
</gene>
<evidence type="ECO:0000313" key="1">
    <source>
        <dbReference type="EMBL" id="KAF2564741.1"/>
    </source>
</evidence>
<reference evidence="1" key="1">
    <citation type="submission" date="2019-12" db="EMBL/GenBank/DDBJ databases">
        <title>Genome sequencing and annotation of Brassica cretica.</title>
        <authorList>
            <person name="Studholme D.J."/>
            <person name="Sarris P.F."/>
        </authorList>
    </citation>
    <scope>NUCLEOTIDE SEQUENCE</scope>
    <source>
        <strain evidence="2">PFS-001/15</strain>
        <strain evidence="1">PFS-102/07</strain>
        <tissue evidence="1">Leaf</tissue>
    </source>
</reference>
<accession>A0A8S9I4V6</accession>
<protein>
    <submittedName>
        <fullName evidence="1">Uncharacterized protein</fullName>
    </submittedName>
</protein>
<dbReference type="EMBL" id="QGKW02000717">
    <property type="protein sequence ID" value="KAF2597869.1"/>
    <property type="molecule type" value="Genomic_DNA"/>
</dbReference>
<comment type="caution">
    <text evidence="1">The sequence shown here is derived from an EMBL/GenBank/DDBJ whole genome shotgun (WGS) entry which is preliminary data.</text>
</comment>
<proteinExistence type="predicted"/>
<dbReference type="AlphaFoldDB" id="A0A8S9I4V6"/>
<evidence type="ECO:0000313" key="2">
    <source>
        <dbReference type="EMBL" id="KAF2597869.1"/>
    </source>
</evidence>
<dbReference type="Proteomes" id="UP000712281">
    <property type="component" value="Unassembled WGS sequence"/>
</dbReference>
<name>A0A8S9I4V6_BRACR</name>
<dbReference type="EMBL" id="QGKY02001250">
    <property type="protein sequence ID" value="KAF2564741.1"/>
    <property type="molecule type" value="Genomic_DNA"/>
</dbReference>
<organism evidence="1">
    <name type="scientific">Brassica cretica</name>
    <name type="common">Mustard</name>
    <dbReference type="NCBI Taxonomy" id="69181"/>
    <lineage>
        <taxon>Eukaryota</taxon>
        <taxon>Viridiplantae</taxon>
        <taxon>Streptophyta</taxon>
        <taxon>Embryophyta</taxon>
        <taxon>Tracheophyta</taxon>
        <taxon>Spermatophyta</taxon>
        <taxon>Magnoliopsida</taxon>
        <taxon>eudicotyledons</taxon>
        <taxon>Gunneridae</taxon>
        <taxon>Pentapetalae</taxon>
        <taxon>rosids</taxon>
        <taxon>malvids</taxon>
        <taxon>Brassicales</taxon>
        <taxon>Brassicaceae</taxon>
        <taxon>Brassiceae</taxon>
        <taxon>Brassica</taxon>
    </lineage>
</organism>